<dbReference type="EMBL" id="JAWLKA010000043">
    <property type="protein sequence ID" value="MDV6286682.1"/>
    <property type="molecule type" value="Genomic_DNA"/>
</dbReference>
<keyword evidence="2" id="KW-1185">Reference proteome</keyword>
<gene>
    <name evidence="1" type="ORF">R3Q59_40110</name>
</gene>
<protein>
    <submittedName>
        <fullName evidence="1">Uncharacterized protein</fullName>
    </submittedName>
</protein>
<accession>A0ABU4CTR9</accession>
<comment type="caution">
    <text evidence="1">The sequence shown here is derived from an EMBL/GenBank/DDBJ whole genome shotgun (WGS) entry which is preliminary data.</text>
</comment>
<dbReference type="Proteomes" id="UP001185737">
    <property type="component" value="Unassembled WGS sequence"/>
</dbReference>
<dbReference type="RefSeq" id="WP_317571675.1">
    <property type="nucleotide sequence ID" value="NZ_JAWLKA010000043.1"/>
</dbReference>
<evidence type="ECO:0000313" key="1">
    <source>
        <dbReference type="EMBL" id="MDV6286682.1"/>
    </source>
</evidence>
<organism evidence="1 2">
    <name type="scientific">Rhodococcus jostii</name>
    <dbReference type="NCBI Taxonomy" id="132919"/>
    <lineage>
        <taxon>Bacteria</taxon>
        <taxon>Bacillati</taxon>
        <taxon>Actinomycetota</taxon>
        <taxon>Actinomycetes</taxon>
        <taxon>Mycobacteriales</taxon>
        <taxon>Nocardiaceae</taxon>
        <taxon>Rhodococcus</taxon>
    </lineage>
</organism>
<reference evidence="1 2" key="1">
    <citation type="submission" date="2023-10" db="EMBL/GenBank/DDBJ databases">
        <title>Development of a sustainable strategy for remediation of hydrocarbon-contaminated territories based on the waste exchange concept.</title>
        <authorList>
            <person name="Krivoruchko A."/>
        </authorList>
    </citation>
    <scope>NUCLEOTIDE SEQUENCE [LARGE SCALE GENOMIC DNA]</scope>
    <source>
        <strain evidence="1 2">IEGM 60</strain>
    </source>
</reference>
<sequence length="98" mass="10213">MSEVKLRETAEKHAAAVIAGDVESVLSDLDPSLHEQIPAMVAAMPQSLSGAELSSLTAEATGGTTETRYIGSSGSIVVRATWELRGDRYVVTAAAPVE</sequence>
<name>A0ABU4CTR9_RHOJO</name>
<proteinExistence type="predicted"/>
<evidence type="ECO:0000313" key="2">
    <source>
        <dbReference type="Proteomes" id="UP001185737"/>
    </source>
</evidence>